<sequence length="395" mass="42321">MAAVPDRASIDTTTAELEDDLVALRRDIHRWPELAGDERRTAALVADRLRAAGLAVSVGVGGQGVVAVLDGERDGPTVAYRADLDAVPSSELYGSDFASQVPGVAHLCGHDVHTAIGVGVAQVFARLRHRLSGRVVFVFQPAEENVEGARAMLADGALDRIEPQEIYALHCSPLPVGAFAVMPGYGLPGQDTFDIEVSGSDAARLRAAIDALSTVQRPQTPEQYARLVDDLQRPDGPLARFVFVRSDLTEDDRRAQIRVSVRAWPHDRYPEIRAEVRRLVESVDGARVTFVPEPFPPMVCSPQLSNTAADFLRGTLGPQSVTVLHAAFPFNGEDFGLFLQRVPGAMLYLGVADPAAGINGVAHAPDFAADERAIGVGVRAMTGLLSHRLHALGAR</sequence>
<dbReference type="RefSeq" id="WP_380113127.1">
    <property type="nucleotide sequence ID" value="NZ_JBHSIU010000005.1"/>
</dbReference>
<dbReference type="EMBL" id="JBHSIU010000005">
    <property type="protein sequence ID" value="MFC4996904.1"/>
    <property type="molecule type" value="Genomic_DNA"/>
</dbReference>
<evidence type="ECO:0000313" key="2">
    <source>
        <dbReference type="Proteomes" id="UP001595912"/>
    </source>
</evidence>
<protein>
    <submittedName>
        <fullName evidence="1">M20 family metallopeptidase</fullName>
    </submittedName>
</protein>
<dbReference type="Pfam" id="PF01546">
    <property type="entry name" value="Peptidase_M20"/>
    <property type="match status" value="1"/>
</dbReference>
<dbReference type="Gene3D" id="3.40.630.10">
    <property type="entry name" value="Zn peptidases"/>
    <property type="match status" value="2"/>
</dbReference>
<reference evidence="2" key="1">
    <citation type="journal article" date="2019" name="Int. J. Syst. Evol. Microbiol.">
        <title>The Global Catalogue of Microorganisms (GCM) 10K type strain sequencing project: providing services to taxonomists for standard genome sequencing and annotation.</title>
        <authorList>
            <consortium name="The Broad Institute Genomics Platform"/>
            <consortium name="The Broad Institute Genome Sequencing Center for Infectious Disease"/>
            <person name="Wu L."/>
            <person name="Ma J."/>
        </authorList>
    </citation>
    <scope>NUCLEOTIDE SEQUENCE [LARGE SCALE GENOMIC DNA]</scope>
    <source>
        <strain evidence="2">CGMCC 4.7152</strain>
    </source>
</reference>
<gene>
    <name evidence="1" type="ORF">ACFPIJ_03570</name>
</gene>
<dbReference type="InterPro" id="IPR002933">
    <property type="entry name" value="Peptidase_M20"/>
</dbReference>
<dbReference type="Proteomes" id="UP001595912">
    <property type="component" value="Unassembled WGS sequence"/>
</dbReference>
<accession>A0ABV9VMM7</accession>
<dbReference type="PANTHER" id="PTHR11014">
    <property type="entry name" value="PEPTIDASE M20 FAMILY MEMBER"/>
    <property type="match status" value="1"/>
</dbReference>
<organism evidence="1 2">
    <name type="scientific">Dactylosporangium cerinum</name>
    <dbReference type="NCBI Taxonomy" id="1434730"/>
    <lineage>
        <taxon>Bacteria</taxon>
        <taxon>Bacillati</taxon>
        <taxon>Actinomycetota</taxon>
        <taxon>Actinomycetes</taxon>
        <taxon>Micromonosporales</taxon>
        <taxon>Micromonosporaceae</taxon>
        <taxon>Dactylosporangium</taxon>
    </lineage>
</organism>
<dbReference type="PIRSF" id="PIRSF005962">
    <property type="entry name" value="Pept_M20D_amidohydro"/>
    <property type="match status" value="1"/>
</dbReference>
<dbReference type="NCBIfam" id="TIGR01891">
    <property type="entry name" value="amidohydrolases"/>
    <property type="match status" value="1"/>
</dbReference>
<dbReference type="PANTHER" id="PTHR11014:SF63">
    <property type="entry name" value="METALLOPEPTIDASE, PUTATIVE (AFU_ORTHOLOGUE AFUA_6G09600)-RELATED"/>
    <property type="match status" value="1"/>
</dbReference>
<dbReference type="InterPro" id="IPR017439">
    <property type="entry name" value="Amidohydrolase"/>
</dbReference>
<keyword evidence="2" id="KW-1185">Reference proteome</keyword>
<evidence type="ECO:0000313" key="1">
    <source>
        <dbReference type="EMBL" id="MFC4996904.1"/>
    </source>
</evidence>
<comment type="caution">
    <text evidence="1">The sequence shown here is derived from an EMBL/GenBank/DDBJ whole genome shotgun (WGS) entry which is preliminary data.</text>
</comment>
<dbReference type="SUPFAM" id="SSF53187">
    <property type="entry name" value="Zn-dependent exopeptidases"/>
    <property type="match status" value="1"/>
</dbReference>
<proteinExistence type="predicted"/>
<name>A0ABV9VMM7_9ACTN</name>